<keyword evidence="4" id="KW-0418">Kinase</keyword>
<sequence length="195" mass="22224">MSWNGTLIDIQKFSSGGMDLYIRLADSELEQKKDVKLIIIIPTVIVGTIIFCICTLFIRRWIVAKGKAWKEKSEEMLFGRRKTSTTEVKLQELPLFKFEELATATKNFDLANQLGQEGYGPVYRGTLQNGQEIAVKRLSGASGQGLEEFMNEVFVISKLQHRNLVRLLGCCVEQEEKILVYEFMPNKSLDTYLFG</sequence>
<evidence type="ECO:0000256" key="1">
    <source>
        <dbReference type="ARBA" id="ARBA00022527"/>
    </source>
</evidence>
<keyword evidence="2" id="KW-0808">Transferase</keyword>
<dbReference type="FunFam" id="3.30.200.20:FF:000145">
    <property type="entry name" value="receptor-like serine/threonine-protein kinase SD1-8"/>
    <property type="match status" value="1"/>
</dbReference>
<evidence type="ECO:0000313" key="8">
    <source>
        <dbReference type="EMBL" id="GKV19150.1"/>
    </source>
</evidence>
<dbReference type="InterPro" id="IPR000719">
    <property type="entry name" value="Prot_kinase_dom"/>
</dbReference>
<protein>
    <recommendedName>
        <fullName evidence="7">Protein kinase domain-containing protein</fullName>
    </recommendedName>
</protein>
<keyword evidence="9" id="KW-1185">Reference proteome</keyword>
<evidence type="ECO:0000256" key="5">
    <source>
        <dbReference type="ARBA" id="ARBA00022840"/>
    </source>
</evidence>
<evidence type="ECO:0000313" key="9">
    <source>
        <dbReference type="Proteomes" id="UP001054252"/>
    </source>
</evidence>
<keyword evidence="1" id="KW-0723">Serine/threonine-protein kinase</keyword>
<dbReference type="Proteomes" id="UP001054252">
    <property type="component" value="Unassembled WGS sequence"/>
</dbReference>
<evidence type="ECO:0000256" key="3">
    <source>
        <dbReference type="ARBA" id="ARBA00022741"/>
    </source>
</evidence>
<dbReference type="GO" id="GO:0004674">
    <property type="term" value="F:protein serine/threonine kinase activity"/>
    <property type="evidence" value="ECO:0007669"/>
    <property type="project" value="UniProtKB-KW"/>
</dbReference>
<keyword evidence="5" id="KW-0067">ATP-binding</keyword>
<feature type="domain" description="Protein kinase" evidence="7">
    <location>
        <begin position="108"/>
        <end position="195"/>
    </location>
</feature>
<dbReference type="PROSITE" id="PS50011">
    <property type="entry name" value="PROTEIN_KINASE_DOM"/>
    <property type="match status" value="1"/>
</dbReference>
<evidence type="ECO:0000256" key="4">
    <source>
        <dbReference type="ARBA" id="ARBA00022777"/>
    </source>
</evidence>
<keyword evidence="6" id="KW-0472">Membrane</keyword>
<dbReference type="PANTHER" id="PTHR27002">
    <property type="entry name" value="RECEPTOR-LIKE SERINE/THREONINE-PROTEIN KINASE SD1-8"/>
    <property type="match status" value="1"/>
</dbReference>
<organism evidence="8 9">
    <name type="scientific">Rubroshorea leprosula</name>
    <dbReference type="NCBI Taxonomy" id="152421"/>
    <lineage>
        <taxon>Eukaryota</taxon>
        <taxon>Viridiplantae</taxon>
        <taxon>Streptophyta</taxon>
        <taxon>Embryophyta</taxon>
        <taxon>Tracheophyta</taxon>
        <taxon>Spermatophyta</taxon>
        <taxon>Magnoliopsida</taxon>
        <taxon>eudicotyledons</taxon>
        <taxon>Gunneridae</taxon>
        <taxon>Pentapetalae</taxon>
        <taxon>rosids</taxon>
        <taxon>malvids</taxon>
        <taxon>Malvales</taxon>
        <taxon>Dipterocarpaceae</taxon>
        <taxon>Rubroshorea</taxon>
    </lineage>
</organism>
<dbReference type="GO" id="GO:0005886">
    <property type="term" value="C:plasma membrane"/>
    <property type="evidence" value="ECO:0007669"/>
    <property type="project" value="TreeGrafter"/>
</dbReference>
<dbReference type="GO" id="GO:0005524">
    <property type="term" value="F:ATP binding"/>
    <property type="evidence" value="ECO:0007669"/>
    <property type="project" value="UniProtKB-KW"/>
</dbReference>
<dbReference type="Gene3D" id="3.30.200.20">
    <property type="entry name" value="Phosphorylase Kinase, domain 1"/>
    <property type="match status" value="1"/>
</dbReference>
<dbReference type="EMBL" id="BPVZ01000052">
    <property type="protein sequence ID" value="GKV19150.1"/>
    <property type="molecule type" value="Genomic_DNA"/>
</dbReference>
<proteinExistence type="predicted"/>
<reference evidence="8 9" key="1">
    <citation type="journal article" date="2021" name="Commun. Biol.">
        <title>The genome of Shorea leprosula (Dipterocarpaceae) highlights the ecological relevance of drought in aseasonal tropical rainforests.</title>
        <authorList>
            <person name="Ng K.K.S."/>
            <person name="Kobayashi M.J."/>
            <person name="Fawcett J.A."/>
            <person name="Hatakeyama M."/>
            <person name="Paape T."/>
            <person name="Ng C.H."/>
            <person name="Ang C.C."/>
            <person name="Tnah L.H."/>
            <person name="Lee C.T."/>
            <person name="Nishiyama T."/>
            <person name="Sese J."/>
            <person name="O'Brien M.J."/>
            <person name="Copetti D."/>
            <person name="Mohd Noor M.I."/>
            <person name="Ong R.C."/>
            <person name="Putra M."/>
            <person name="Sireger I.Z."/>
            <person name="Indrioko S."/>
            <person name="Kosugi Y."/>
            <person name="Izuno A."/>
            <person name="Isagi Y."/>
            <person name="Lee S.L."/>
            <person name="Shimizu K.K."/>
        </authorList>
    </citation>
    <scope>NUCLEOTIDE SEQUENCE [LARGE SCALE GENOMIC DNA]</scope>
    <source>
        <strain evidence="8">214</strain>
    </source>
</reference>
<name>A0AAV5K8E9_9ROSI</name>
<dbReference type="PANTHER" id="PTHR27002:SF1082">
    <property type="entry name" value="OS06G0693000 PROTEIN"/>
    <property type="match status" value="1"/>
</dbReference>
<dbReference type="Pfam" id="PF07714">
    <property type="entry name" value="PK_Tyr_Ser-Thr"/>
    <property type="match status" value="1"/>
</dbReference>
<keyword evidence="3" id="KW-0547">Nucleotide-binding</keyword>
<comment type="caution">
    <text evidence="8">The sequence shown here is derived from an EMBL/GenBank/DDBJ whole genome shotgun (WGS) entry which is preliminary data.</text>
</comment>
<evidence type="ECO:0000256" key="2">
    <source>
        <dbReference type="ARBA" id="ARBA00022679"/>
    </source>
</evidence>
<feature type="transmembrane region" description="Helical" evidence="6">
    <location>
        <begin position="37"/>
        <end position="58"/>
    </location>
</feature>
<dbReference type="AlphaFoldDB" id="A0AAV5K8E9"/>
<evidence type="ECO:0000259" key="7">
    <source>
        <dbReference type="PROSITE" id="PS50011"/>
    </source>
</evidence>
<dbReference type="InterPro" id="IPR011009">
    <property type="entry name" value="Kinase-like_dom_sf"/>
</dbReference>
<keyword evidence="6" id="KW-0812">Transmembrane</keyword>
<dbReference type="SUPFAM" id="SSF56112">
    <property type="entry name" value="Protein kinase-like (PK-like)"/>
    <property type="match status" value="1"/>
</dbReference>
<gene>
    <name evidence="8" type="ORF">SLEP1_g29443</name>
</gene>
<keyword evidence="6" id="KW-1133">Transmembrane helix</keyword>
<accession>A0AAV5K8E9</accession>
<dbReference type="InterPro" id="IPR001245">
    <property type="entry name" value="Ser-Thr/Tyr_kinase_cat_dom"/>
</dbReference>
<evidence type="ECO:0000256" key="6">
    <source>
        <dbReference type="SAM" id="Phobius"/>
    </source>
</evidence>